<dbReference type="Proteomes" id="UP000243463">
    <property type="component" value="Unassembled WGS sequence"/>
</dbReference>
<name>A0A217EEB8_9GAMM</name>
<protein>
    <submittedName>
        <fullName evidence="1">Broad specificity phosphatase PhoE</fullName>
    </submittedName>
</protein>
<keyword evidence="2" id="KW-1185">Reference proteome</keyword>
<evidence type="ECO:0000313" key="2">
    <source>
        <dbReference type="Proteomes" id="UP000243463"/>
    </source>
</evidence>
<dbReference type="CDD" id="cd07040">
    <property type="entry name" value="HP"/>
    <property type="match status" value="1"/>
</dbReference>
<evidence type="ECO:0000313" key="1">
    <source>
        <dbReference type="EMBL" id="SNQ28526.1"/>
    </source>
</evidence>
<dbReference type="Gene3D" id="3.40.50.1240">
    <property type="entry name" value="Phosphoglycerate mutase-like"/>
    <property type="match status" value="1"/>
</dbReference>
<sequence>MPLGQLPPSMLQSLNLLPKDNVSVTLFTRHSIRHVATGKGLAGYDLQLTEEGIALAQYWGGHLITSTGRQVLSCTTSPIQRCIDTASHMLFGAYGDTTKIEIIQNNLLVEPGSFVEDHALASPFFRDLGALGFINQLIQNKLPGMKNSAQGVLDILNMVYALEQKQAEGLNLVVTHDTIIAVILSYTLGIAEVTSADWPKMMEGLFIWFDGDNFEESTMQMVWRGEQKQIVIAQLKEQIQMHHA</sequence>
<dbReference type="RefSeq" id="WP_088822570.1">
    <property type="nucleotide sequence ID" value="NZ_FZLN01000001.1"/>
</dbReference>
<dbReference type="SUPFAM" id="SSF53254">
    <property type="entry name" value="Phosphoglycerate mutase-like"/>
    <property type="match status" value="1"/>
</dbReference>
<reference evidence="2" key="1">
    <citation type="submission" date="2017-06" db="EMBL/GenBank/DDBJ databases">
        <authorList>
            <person name="Varghese N."/>
            <person name="Submissions S."/>
        </authorList>
    </citation>
    <scope>NUCLEOTIDE SEQUENCE [LARGE SCALE GENOMIC DNA]</scope>
    <source>
        <strain evidence="2">ANC 5114</strain>
    </source>
</reference>
<gene>
    <name evidence="1" type="ORF">SAMN05444584_0450</name>
</gene>
<dbReference type="OrthoDB" id="1428641at2"/>
<proteinExistence type="predicted"/>
<dbReference type="AlphaFoldDB" id="A0A217EEB8"/>
<accession>A0A217EEB8</accession>
<dbReference type="InterPro" id="IPR029033">
    <property type="entry name" value="His_PPase_superfam"/>
</dbReference>
<dbReference type="EMBL" id="FZLN01000001">
    <property type="protein sequence ID" value="SNQ28526.1"/>
    <property type="molecule type" value="Genomic_DNA"/>
</dbReference>
<organism evidence="1 2">
    <name type="scientific">Acinetobacter apis</name>
    <dbReference type="NCBI Taxonomy" id="1229165"/>
    <lineage>
        <taxon>Bacteria</taxon>
        <taxon>Pseudomonadati</taxon>
        <taxon>Pseudomonadota</taxon>
        <taxon>Gammaproteobacteria</taxon>
        <taxon>Moraxellales</taxon>
        <taxon>Moraxellaceae</taxon>
        <taxon>Acinetobacter</taxon>
    </lineage>
</organism>